<gene>
    <name evidence="1" type="ORF">MOO46_07660</name>
</gene>
<sequence>MAIEDINVNFSVQYGSVVDRKYYPKRTSDALWRSPSNNMVKWEGLHVKIPTLAVNGGSTYRNTNDLSMGEIADYSNDWEDKQIRFARQWKTVVDPTNVKGTDTIVTISNITDLHNVQDVVKEQDCYMYSSLFQEKQRINAQKVANGELKDSNDGIYNQQLDETNILKVFDDMMTQMDESSVTGTRMLYVTPQVNKMLKTADFANRAANINGSGKIERSIYSIDDVTIVSVPSHLMRTAFDFTNGVKDKSGSKQIQMFMIVNGMQLSPQVYSYAGIQNPTPLTNGNYLYYECSLSDVFMLDNKVQAYAAAITDRTDDNTANNQPPVDKKQ</sequence>
<proteinExistence type="predicted"/>
<geneLocation type="plasmid" evidence="1 2">
    <name>p2unnamed</name>
</geneLocation>
<dbReference type="RefSeq" id="WP_249511821.1">
    <property type="nucleotide sequence ID" value="NZ_CP093364.1"/>
</dbReference>
<evidence type="ECO:0000313" key="2">
    <source>
        <dbReference type="Proteomes" id="UP000831859"/>
    </source>
</evidence>
<reference evidence="1 2" key="1">
    <citation type="journal article" date="2022" name="Int. J. Syst. Evol. Microbiol.">
        <title>Apilactobacillus apisilvae sp. nov., Nicolia spurrieriana gen. nov. sp. nov., Bombilactobacillus folatiphilus sp. nov. and Bombilactobacillus thymidiniphilus sp. nov., four new lactic acid bacterial isolates from stingless bees Tetragonula carbonaria and Austroplebeia australis.</title>
        <authorList>
            <person name="Oliphant S.A."/>
            <person name="Watson-Haigh N.S."/>
            <person name="Sumby K.M."/>
            <person name="Gardner J."/>
            <person name="Groom S."/>
            <person name="Jiranek V."/>
        </authorList>
    </citation>
    <scope>NUCLEOTIDE SEQUENCE [LARGE SCALE GENOMIC DNA]</scope>
    <source>
        <strain evidence="1 2">SG5_A10</strain>
    </source>
</reference>
<dbReference type="Proteomes" id="UP000831859">
    <property type="component" value="Plasmid p2unnamed"/>
</dbReference>
<organism evidence="1 2">
    <name type="scientific">Apilactobacillus apisilvae</name>
    <dbReference type="NCBI Taxonomy" id="2923364"/>
    <lineage>
        <taxon>Bacteria</taxon>
        <taxon>Bacillati</taxon>
        <taxon>Bacillota</taxon>
        <taxon>Bacilli</taxon>
        <taxon>Lactobacillales</taxon>
        <taxon>Lactobacillaceae</taxon>
        <taxon>Apilactobacillus</taxon>
    </lineage>
</organism>
<keyword evidence="1" id="KW-0614">Plasmid</keyword>
<protein>
    <submittedName>
        <fullName evidence="1">Capsid protein</fullName>
    </submittedName>
</protein>
<accession>A0ABY4PKA4</accession>
<name>A0ABY4PKA4_9LACO</name>
<keyword evidence="2" id="KW-1185">Reference proteome</keyword>
<dbReference type="EMBL" id="CP093364">
    <property type="protein sequence ID" value="UQS85858.1"/>
    <property type="molecule type" value="Genomic_DNA"/>
</dbReference>
<evidence type="ECO:0000313" key="1">
    <source>
        <dbReference type="EMBL" id="UQS85858.1"/>
    </source>
</evidence>